<name>A0ABW0H5U6_9HYPH</name>
<comment type="caution">
    <text evidence="2">The sequence shown here is derived from an EMBL/GenBank/DDBJ whole genome shotgun (WGS) entry which is preliminary data.</text>
</comment>
<gene>
    <name evidence="2" type="ORF">ACFPPC_08125</name>
</gene>
<evidence type="ECO:0000313" key="2">
    <source>
        <dbReference type="EMBL" id="MFC5392603.1"/>
    </source>
</evidence>
<dbReference type="RefSeq" id="WP_377007415.1">
    <property type="nucleotide sequence ID" value="NZ_JBHSLV010000012.1"/>
</dbReference>
<dbReference type="Proteomes" id="UP001596104">
    <property type="component" value="Unassembled WGS sequence"/>
</dbReference>
<keyword evidence="3" id="KW-1185">Reference proteome</keyword>
<dbReference type="CDD" id="cd02065">
    <property type="entry name" value="B12-binding_like"/>
    <property type="match status" value="1"/>
</dbReference>
<dbReference type="PROSITE" id="PS51332">
    <property type="entry name" value="B12_BINDING"/>
    <property type="match status" value="1"/>
</dbReference>
<evidence type="ECO:0000259" key="1">
    <source>
        <dbReference type="PROSITE" id="PS51332"/>
    </source>
</evidence>
<evidence type="ECO:0000313" key="3">
    <source>
        <dbReference type="Proteomes" id="UP001596104"/>
    </source>
</evidence>
<accession>A0ABW0H5U6</accession>
<proteinExistence type="predicted"/>
<dbReference type="InterPro" id="IPR006158">
    <property type="entry name" value="Cobalamin-bd"/>
</dbReference>
<dbReference type="Gene3D" id="3.40.50.280">
    <property type="entry name" value="Cobalamin-binding domain"/>
    <property type="match status" value="1"/>
</dbReference>
<dbReference type="EMBL" id="JBHSLV010000012">
    <property type="protein sequence ID" value="MFC5392603.1"/>
    <property type="molecule type" value="Genomic_DNA"/>
</dbReference>
<feature type="domain" description="B12-binding" evidence="1">
    <location>
        <begin position="455"/>
        <end position="595"/>
    </location>
</feature>
<dbReference type="SUPFAM" id="SSF52242">
    <property type="entry name" value="Cobalamin (vitamin B12)-binding domain"/>
    <property type="match status" value="1"/>
</dbReference>
<reference evidence="3" key="1">
    <citation type="journal article" date="2019" name="Int. J. Syst. Evol. Microbiol.">
        <title>The Global Catalogue of Microorganisms (GCM) 10K type strain sequencing project: providing services to taxonomists for standard genome sequencing and annotation.</title>
        <authorList>
            <consortium name="The Broad Institute Genomics Platform"/>
            <consortium name="The Broad Institute Genome Sequencing Center for Infectious Disease"/>
            <person name="Wu L."/>
            <person name="Ma J."/>
        </authorList>
    </citation>
    <scope>NUCLEOTIDE SEQUENCE [LARGE SCALE GENOMIC DNA]</scope>
    <source>
        <strain evidence="3">CGMCC 1.16326</strain>
    </source>
</reference>
<sequence>MTAPALPRLADLVPPSLRPGAELLAQGAAMARDWQVGRNLFLDTAGVACEADYKRRMAGEGRIMQHAHIGFRSVERTLEAIRTVHESCAKLGVGVDRFGITLDWSMGYPLAERDKRPRGTGIVLSGPEDFSRITGVVPAAAHFGDFMLGLPGAVENTRAALAAGVTTVGNLGQYFTFRLPDWDDDVATTEATVTALGLIAAQPVEVLVHSNLDDGFAGLFSDMSSALGMVLIEKYIVEELIGARASHCYGHHFTAPLVRLAFHHALMQVTDTPGSMIFGNTVSYKSTPAGNFASLASYLQADIWSLRRQHSGHAINPVPVTENERIPDTDEIIDAQTFAGKLGEHASGSLGLIDLAPVDAMAESLVAGAHKFRCRVLAGLADLGVDIADAAAIMLALRRIGPRRLEAAYGSGAPDRAAWGGRRALVEAEWVEELRHETEGWLDKVAAPVRAGIGQAGLKVCVASSDVHEHGKSLIEHLLTRLDAEPVDGGTSADPDDLVAIALANGCDVIAISTYNGIALRFATEVLAALERAGARLPVCIGGRLNQIPEDSNSGLPVDVTDDLARLGVIPCPTPEGLVAELETLARMRSAQAGAA</sequence>
<dbReference type="InterPro" id="IPR036724">
    <property type="entry name" value="Cobalamin-bd_sf"/>
</dbReference>
<protein>
    <recommendedName>
        <fullName evidence="1">B12-binding domain-containing protein</fullName>
    </recommendedName>
</protein>
<organism evidence="2 3">
    <name type="scientific">Bosea vestrisii</name>
    <dbReference type="NCBI Taxonomy" id="151416"/>
    <lineage>
        <taxon>Bacteria</taxon>
        <taxon>Pseudomonadati</taxon>
        <taxon>Pseudomonadota</taxon>
        <taxon>Alphaproteobacteria</taxon>
        <taxon>Hyphomicrobiales</taxon>
        <taxon>Boseaceae</taxon>
        <taxon>Bosea</taxon>
    </lineage>
</organism>